<protein>
    <submittedName>
        <fullName evidence="2">Uncharacterized protein</fullName>
    </submittedName>
</protein>
<dbReference type="Proteomes" id="UP000712281">
    <property type="component" value="Unassembled WGS sequence"/>
</dbReference>
<dbReference type="EMBL" id="QGKW02000276">
    <property type="protein sequence ID" value="KAF2609107.1"/>
    <property type="molecule type" value="Genomic_DNA"/>
</dbReference>
<feature type="region of interest" description="Disordered" evidence="1">
    <location>
        <begin position="1"/>
        <end position="50"/>
    </location>
</feature>
<name>A0A8S9KNC7_BRACR</name>
<reference evidence="2" key="1">
    <citation type="submission" date="2019-12" db="EMBL/GenBank/DDBJ databases">
        <title>Genome sequencing and annotation of Brassica cretica.</title>
        <authorList>
            <person name="Studholme D.J."/>
            <person name="Sarris P.F."/>
        </authorList>
    </citation>
    <scope>NUCLEOTIDE SEQUENCE</scope>
    <source>
        <strain evidence="3">PFS-001/15</strain>
        <strain evidence="2">PFS-102/07</strain>
        <tissue evidence="2">Leaf</tissue>
    </source>
</reference>
<evidence type="ECO:0000313" key="2">
    <source>
        <dbReference type="EMBL" id="KAF2595257.1"/>
    </source>
</evidence>
<dbReference type="EMBL" id="QGKY02000164">
    <property type="protein sequence ID" value="KAF2595257.1"/>
    <property type="molecule type" value="Genomic_DNA"/>
</dbReference>
<dbReference type="AlphaFoldDB" id="A0A8S9KNC7"/>
<sequence length="50" mass="5649">MGRKEPKPVASNRARKLRSRGPEDRGAVTKIAEQLRRSRSSYGDHEVDSL</sequence>
<gene>
    <name evidence="3" type="ORF">F2Q68_00045893</name>
    <name evidence="2" type="ORF">F2Q70_00044916</name>
</gene>
<proteinExistence type="predicted"/>
<organism evidence="2">
    <name type="scientific">Brassica cretica</name>
    <name type="common">Mustard</name>
    <dbReference type="NCBI Taxonomy" id="69181"/>
    <lineage>
        <taxon>Eukaryota</taxon>
        <taxon>Viridiplantae</taxon>
        <taxon>Streptophyta</taxon>
        <taxon>Embryophyta</taxon>
        <taxon>Tracheophyta</taxon>
        <taxon>Spermatophyta</taxon>
        <taxon>Magnoliopsida</taxon>
        <taxon>eudicotyledons</taxon>
        <taxon>Gunneridae</taxon>
        <taxon>Pentapetalae</taxon>
        <taxon>rosids</taxon>
        <taxon>malvids</taxon>
        <taxon>Brassicales</taxon>
        <taxon>Brassicaceae</taxon>
        <taxon>Brassiceae</taxon>
        <taxon>Brassica</taxon>
    </lineage>
</organism>
<comment type="caution">
    <text evidence="2">The sequence shown here is derived from an EMBL/GenBank/DDBJ whole genome shotgun (WGS) entry which is preliminary data.</text>
</comment>
<accession>A0A8S9KNC7</accession>
<evidence type="ECO:0000256" key="1">
    <source>
        <dbReference type="SAM" id="MobiDB-lite"/>
    </source>
</evidence>
<evidence type="ECO:0000313" key="3">
    <source>
        <dbReference type="EMBL" id="KAF2609107.1"/>
    </source>
</evidence>